<sequence>MRYLALMLLAPWLIVLGWAYWAYPKSLPRGVARRSFDVLALLAAVVVSIQAALMAYDAVELPAADQFGPKSGAIWQQVVPALYGYGAFVAVLAVALIVRHVIWKGRVLTREGGSSGP</sequence>
<feature type="transmembrane region" description="Helical" evidence="1">
    <location>
        <begin position="82"/>
        <end position="102"/>
    </location>
</feature>
<organism evidence="2 3">
    <name type="scientific">Luteibacter pinisoli</name>
    <dbReference type="NCBI Taxonomy" id="2589080"/>
    <lineage>
        <taxon>Bacteria</taxon>
        <taxon>Pseudomonadati</taxon>
        <taxon>Pseudomonadota</taxon>
        <taxon>Gammaproteobacteria</taxon>
        <taxon>Lysobacterales</taxon>
        <taxon>Rhodanobacteraceae</taxon>
        <taxon>Luteibacter</taxon>
    </lineage>
</organism>
<reference evidence="2 3" key="1">
    <citation type="submission" date="2019-06" db="EMBL/GenBank/DDBJ databases">
        <title>A complete genome sequence for Luteibacter pinisoli MAH-14.</title>
        <authorList>
            <person name="Baltrus D.A."/>
        </authorList>
    </citation>
    <scope>NUCLEOTIDE SEQUENCE [LARGE SCALE GENOMIC DNA]</scope>
    <source>
        <strain evidence="2 3">MAH-14</strain>
    </source>
</reference>
<dbReference type="AlphaFoldDB" id="A0A4Y5Z071"/>
<dbReference type="RefSeq" id="WP_139979969.1">
    <property type="nucleotide sequence ID" value="NZ_CP041046.1"/>
</dbReference>
<feature type="transmembrane region" description="Helical" evidence="1">
    <location>
        <begin position="6"/>
        <end position="23"/>
    </location>
</feature>
<keyword evidence="3" id="KW-1185">Reference proteome</keyword>
<dbReference type="EMBL" id="CP041046">
    <property type="protein sequence ID" value="QDE38454.1"/>
    <property type="molecule type" value="Genomic_DNA"/>
</dbReference>
<gene>
    <name evidence="2" type="ORF">FIV34_04180</name>
</gene>
<evidence type="ECO:0000313" key="3">
    <source>
        <dbReference type="Proteomes" id="UP000316093"/>
    </source>
</evidence>
<dbReference type="OrthoDB" id="5956621at2"/>
<dbReference type="Proteomes" id="UP000316093">
    <property type="component" value="Chromosome"/>
</dbReference>
<protein>
    <submittedName>
        <fullName evidence="2">Uncharacterized protein</fullName>
    </submittedName>
</protein>
<keyword evidence="1" id="KW-1133">Transmembrane helix</keyword>
<keyword evidence="1" id="KW-0472">Membrane</keyword>
<evidence type="ECO:0000256" key="1">
    <source>
        <dbReference type="SAM" id="Phobius"/>
    </source>
</evidence>
<evidence type="ECO:0000313" key="2">
    <source>
        <dbReference type="EMBL" id="QDE38454.1"/>
    </source>
</evidence>
<keyword evidence="1" id="KW-0812">Transmembrane</keyword>
<proteinExistence type="predicted"/>
<feature type="transmembrane region" description="Helical" evidence="1">
    <location>
        <begin position="35"/>
        <end position="56"/>
    </location>
</feature>
<name>A0A4Y5Z071_9GAMM</name>
<dbReference type="KEGG" id="lpy:FIV34_04180"/>
<accession>A0A4Y5Z071</accession>